<dbReference type="EMBL" id="JAGMVJ010000004">
    <property type="protein sequence ID" value="KAH7091228.1"/>
    <property type="molecule type" value="Genomic_DNA"/>
</dbReference>
<reference evidence="2" key="1">
    <citation type="journal article" date="2021" name="Nat. Commun.">
        <title>Genetic determinants of endophytism in the Arabidopsis root mycobiome.</title>
        <authorList>
            <person name="Mesny F."/>
            <person name="Miyauchi S."/>
            <person name="Thiergart T."/>
            <person name="Pickel B."/>
            <person name="Atanasova L."/>
            <person name="Karlsson M."/>
            <person name="Huettel B."/>
            <person name="Barry K.W."/>
            <person name="Haridas S."/>
            <person name="Chen C."/>
            <person name="Bauer D."/>
            <person name="Andreopoulos W."/>
            <person name="Pangilinan J."/>
            <person name="LaButti K."/>
            <person name="Riley R."/>
            <person name="Lipzen A."/>
            <person name="Clum A."/>
            <person name="Drula E."/>
            <person name="Henrissat B."/>
            <person name="Kohler A."/>
            <person name="Grigoriev I.V."/>
            <person name="Martin F.M."/>
            <person name="Hacquard S."/>
        </authorList>
    </citation>
    <scope>NUCLEOTIDE SEQUENCE</scope>
    <source>
        <strain evidence="2">MPI-SDFR-AT-0120</strain>
    </source>
</reference>
<dbReference type="GO" id="GO:0047372">
    <property type="term" value="F:monoacylglycerol lipase activity"/>
    <property type="evidence" value="ECO:0007669"/>
    <property type="project" value="TreeGrafter"/>
</dbReference>
<dbReference type="InterPro" id="IPR029058">
    <property type="entry name" value="AB_hydrolase_fold"/>
</dbReference>
<sequence length="264" mass="28726">MPFLQVGYKRIHYADLKPEGTVRETFICMHGLGSSQDYYHATAQSLVAKGFRCIIFDNTGAGRSPYTFVEQSIQSLSDDIIGILDTLGVPKAVVVGHSMGGIVGAHLAAENSDRIVAAVLIGPVYPSANVAPIFEKRIETVQKHGMQPMADTVPHAAVGKKASPLATAFIRELLLGQDPFGYCSNCRVIANAKPPNYSKINVPVLILAGEEDKSAPLEGCKKMFEEMGTSEKKLEIMQGIGHWHCLEAFEEVSSLIQSFYNEIQ</sequence>
<evidence type="ECO:0000313" key="3">
    <source>
        <dbReference type="Proteomes" id="UP000813461"/>
    </source>
</evidence>
<protein>
    <submittedName>
        <fullName evidence="2">Alpha/Beta hydrolase protein</fullName>
    </submittedName>
</protein>
<organism evidence="2 3">
    <name type="scientific">Paraphoma chrysanthemicola</name>
    <dbReference type="NCBI Taxonomy" id="798071"/>
    <lineage>
        <taxon>Eukaryota</taxon>
        <taxon>Fungi</taxon>
        <taxon>Dikarya</taxon>
        <taxon>Ascomycota</taxon>
        <taxon>Pezizomycotina</taxon>
        <taxon>Dothideomycetes</taxon>
        <taxon>Pleosporomycetidae</taxon>
        <taxon>Pleosporales</taxon>
        <taxon>Pleosporineae</taxon>
        <taxon>Phaeosphaeriaceae</taxon>
        <taxon>Paraphoma</taxon>
    </lineage>
</organism>
<dbReference type="InterPro" id="IPR050266">
    <property type="entry name" value="AB_hydrolase_sf"/>
</dbReference>
<dbReference type="PANTHER" id="PTHR43798:SF5">
    <property type="entry name" value="MONOACYLGLYCEROL LIPASE ABHD6"/>
    <property type="match status" value="1"/>
</dbReference>
<dbReference type="GO" id="GO:0046464">
    <property type="term" value="P:acylglycerol catabolic process"/>
    <property type="evidence" value="ECO:0007669"/>
    <property type="project" value="TreeGrafter"/>
</dbReference>
<proteinExistence type="predicted"/>
<dbReference type="InterPro" id="IPR000073">
    <property type="entry name" value="AB_hydrolase_1"/>
</dbReference>
<dbReference type="Proteomes" id="UP000813461">
    <property type="component" value="Unassembled WGS sequence"/>
</dbReference>
<keyword evidence="2" id="KW-0378">Hydrolase</keyword>
<evidence type="ECO:0000259" key="1">
    <source>
        <dbReference type="Pfam" id="PF12146"/>
    </source>
</evidence>
<dbReference type="PANTHER" id="PTHR43798">
    <property type="entry name" value="MONOACYLGLYCEROL LIPASE"/>
    <property type="match status" value="1"/>
</dbReference>
<name>A0A8K0RE96_9PLEO</name>
<accession>A0A8K0RE96</accession>
<dbReference type="Gene3D" id="3.40.50.1820">
    <property type="entry name" value="alpha/beta hydrolase"/>
    <property type="match status" value="1"/>
</dbReference>
<gene>
    <name evidence="2" type="ORF">FB567DRAFT_269084</name>
</gene>
<dbReference type="InterPro" id="IPR022742">
    <property type="entry name" value="Hydrolase_4"/>
</dbReference>
<dbReference type="AlphaFoldDB" id="A0A8K0RE96"/>
<comment type="caution">
    <text evidence="2">The sequence shown here is derived from an EMBL/GenBank/DDBJ whole genome shotgun (WGS) entry which is preliminary data.</text>
</comment>
<keyword evidence="3" id="KW-1185">Reference proteome</keyword>
<dbReference type="SUPFAM" id="SSF53474">
    <property type="entry name" value="alpha/beta-Hydrolases"/>
    <property type="match status" value="1"/>
</dbReference>
<dbReference type="OrthoDB" id="408373at2759"/>
<feature type="domain" description="Serine aminopeptidase S33" evidence="1">
    <location>
        <begin position="22"/>
        <end position="243"/>
    </location>
</feature>
<dbReference type="Pfam" id="PF12146">
    <property type="entry name" value="Hydrolase_4"/>
    <property type="match status" value="1"/>
</dbReference>
<dbReference type="GO" id="GO:0016020">
    <property type="term" value="C:membrane"/>
    <property type="evidence" value="ECO:0007669"/>
    <property type="project" value="TreeGrafter"/>
</dbReference>
<evidence type="ECO:0000313" key="2">
    <source>
        <dbReference type="EMBL" id="KAH7091228.1"/>
    </source>
</evidence>
<dbReference type="PRINTS" id="PR00111">
    <property type="entry name" value="ABHYDROLASE"/>
</dbReference>